<evidence type="ECO:0000259" key="13">
    <source>
        <dbReference type="PROSITE" id="PS50011"/>
    </source>
</evidence>
<dbReference type="PANTHER" id="PTHR24056:SF400">
    <property type="entry name" value="KINASE, PUTATIVE-RELATED"/>
    <property type="match status" value="1"/>
</dbReference>
<keyword evidence="15" id="KW-1185">Reference proteome</keyword>
<name>A0AA39FB46_9HYME</name>
<evidence type="ECO:0000256" key="6">
    <source>
        <dbReference type="ARBA" id="ARBA00022777"/>
    </source>
</evidence>
<dbReference type="FunFam" id="3.30.200.20:FF:000049">
    <property type="entry name" value="cyclin-dependent kinase-like 1 isoform X1"/>
    <property type="match status" value="1"/>
</dbReference>
<evidence type="ECO:0000256" key="8">
    <source>
        <dbReference type="ARBA" id="ARBA00047811"/>
    </source>
</evidence>
<dbReference type="EC" id="2.7.11.22" evidence="2"/>
<dbReference type="PROSITE" id="PS00108">
    <property type="entry name" value="PROTEIN_KINASE_ST"/>
    <property type="match status" value="1"/>
</dbReference>
<protein>
    <recommendedName>
        <fullName evidence="2">cyclin-dependent kinase</fullName>
        <ecNumber evidence="2">2.7.11.22</ecNumber>
    </recommendedName>
</protein>
<dbReference type="Gene3D" id="1.10.510.10">
    <property type="entry name" value="Transferase(Phosphotransferase) domain 1"/>
    <property type="match status" value="1"/>
</dbReference>
<keyword evidence="5 10" id="KW-0547">Nucleotide-binding</keyword>
<evidence type="ECO:0000256" key="7">
    <source>
        <dbReference type="ARBA" id="ARBA00022840"/>
    </source>
</evidence>
<evidence type="ECO:0000256" key="2">
    <source>
        <dbReference type="ARBA" id="ARBA00012425"/>
    </source>
</evidence>
<dbReference type="EMBL" id="JAQQBS010001422">
    <property type="protein sequence ID" value="KAK0166295.1"/>
    <property type="molecule type" value="Genomic_DNA"/>
</dbReference>
<keyword evidence="6" id="KW-0418">Kinase</keyword>
<evidence type="ECO:0000256" key="9">
    <source>
        <dbReference type="ARBA" id="ARBA00048367"/>
    </source>
</evidence>
<proteinExistence type="inferred from homology"/>
<evidence type="ECO:0000313" key="14">
    <source>
        <dbReference type="EMBL" id="KAK0166295.1"/>
    </source>
</evidence>
<dbReference type="Gene3D" id="3.30.200.20">
    <property type="entry name" value="Phosphorylase Kinase, domain 1"/>
    <property type="match status" value="1"/>
</dbReference>
<comment type="catalytic activity">
    <reaction evidence="8">
        <text>L-threonyl-[protein] + ATP = O-phospho-L-threonyl-[protein] + ADP + H(+)</text>
        <dbReference type="Rhea" id="RHEA:46608"/>
        <dbReference type="Rhea" id="RHEA-COMP:11060"/>
        <dbReference type="Rhea" id="RHEA-COMP:11605"/>
        <dbReference type="ChEBI" id="CHEBI:15378"/>
        <dbReference type="ChEBI" id="CHEBI:30013"/>
        <dbReference type="ChEBI" id="CHEBI:30616"/>
        <dbReference type="ChEBI" id="CHEBI:61977"/>
        <dbReference type="ChEBI" id="CHEBI:456216"/>
        <dbReference type="EC" id="2.7.11.22"/>
    </reaction>
</comment>
<dbReference type="GO" id="GO:0004693">
    <property type="term" value="F:cyclin-dependent protein serine/threonine kinase activity"/>
    <property type="evidence" value="ECO:0007669"/>
    <property type="project" value="UniProtKB-EC"/>
</dbReference>
<evidence type="ECO:0000256" key="1">
    <source>
        <dbReference type="ARBA" id="ARBA00006485"/>
    </source>
</evidence>
<dbReference type="InterPro" id="IPR050108">
    <property type="entry name" value="CDK"/>
</dbReference>
<dbReference type="PROSITE" id="PS00107">
    <property type="entry name" value="PROTEIN_KINASE_ATP"/>
    <property type="match status" value="1"/>
</dbReference>
<evidence type="ECO:0000256" key="11">
    <source>
        <dbReference type="RuleBase" id="RU000304"/>
    </source>
</evidence>
<dbReference type="GO" id="GO:0005634">
    <property type="term" value="C:nucleus"/>
    <property type="evidence" value="ECO:0007669"/>
    <property type="project" value="TreeGrafter"/>
</dbReference>
<dbReference type="Pfam" id="PF00069">
    <property type="entry name" value="Pkinase"/>
    <property type="match status" value="1"/>
</dbReference>
<feature type="compositionally biased region" description="Polar residues" evidence="12">
    <location>
        <begin position="374"/>
        <end position="389"/>
    </location>
</feature>
<evidence type="ECO:0000256" key="10">
    <source>
        <dbReference type="PROSITE-ProRule" id="PRU10141"/>
    </source>
</evidence>
<feature type="domain" description="Protein kinase" evidence="13">
    <location>
        <begin position="4"/>
        <end position="299"/>
    </location>
</feature>
<feature type="binding site" evidence="10">
    <location>
        <position position="34"/>
    </location>
    <ligand>
        <name>ATP</name>
        <dbReference type="ChEBI" id="CHEBI:30616"/>
    </ligand>
</feature>
<dbReference type="InterPro" id="IPR000719">
    <property type="entry name" value="Prot_kinase_dom"/>
</dbReference>
<accession>A0AA39FB46</accession>
<dbReference type="SUPFAM" id="SSF56112">
    <property type="entry name" value="Protein kinase-like (PK-like)"/>
    <property type="match status" value="1"/>
</dbReference>
<dbReference type="Proteomes" id="UP001168990">
    <property type="component" value="Unassembled WGS sequence"/>
</dbReference>
<reference evidence="14" key="1">
    <citation type="journal article" date="2023" name="bioRxiv">
        <title>Scaffold-level genome assemblies of two parasitoid biocontrol wasps reveal the parthenogenesis mechanism and an associated novel virus.</title>
        <authorList>
            <person name="Inwood S."/>
            <person name="Skelly J."/>
            <person name="Guhlin J."/>
            <person name="Harrop T."/>
            <person name="Goldson S."/>
            <person name="Dearden P."/>
        </authorList>
    </citation>
    <scope>NUCLEOTIDE SEQUENCE</scope>
    <source>
        <strain evidence="14">Irish</strain>
        <tissue evidence="14">Whole body</tissue>
    </source>
</reference>
<evidence type="ECO:0000313" key="15">
    <source>
        <dbReference type="Proteomes" id="UP001168990"/>
    </source>
</evidence>
<gene>
    <name evidence="14" type="ORF">PV328_004728</name>
</gene>
<reference evidence="14" key="2">
    <citation type="submission" date="2023-03" db="EMBL/GenBank/DDBJ databases">
        <authorList>
            <person name="Inwood S.N."/>
            <person name="Skelly J.G."/>
            <person name="Guhlin J."/>
            <person name="Harrop T.W.R."/>
            <person name="Goldson S.G."/>
            <person name="Dearden P.K."/>
        </authorList>
    </citation>
    <scope>NUCLEOTIDE SEQUENCE</scope>
    <source>
        <strain evidence="14">Irish</strain>
        <tissue evidence="14">Whole body</tissue>
    </source>
</reference>
<evidence type="ECO:0000256" key="12">
    <source>
        <dbReference type="SAM" id="MobiDB-lite"/>
    </source>
</evidence>
<feature type="region of interest" description="Disordered" evidence="12">
    <location>
        <begin position="367"/>
        <end position="394"/>
    </location>
</feature>
<dbReference type="AlphaFoldDB" id="A0AA39FB46"/>
<keyword evidence="4" id="KW-0808">Transferase</keyword>
<organism evidence="14 15">
    <name type="scientific">Microctonus aethiopoides</name>
    <dbReference type="NCBI Taxonomy" id="144406"/>
    <lineage>
        <taxon>Eukaryota</taxon>
        <taxon>Metazoa</taxon>
        <taxon>Ecdysozoa</taxon>
        <taxon>Arthropoda</taxon>
        <taxon>Hexapoda</taxon>
        <taxon>Insecta</taxon>
        <taxon>Pterygota</taxon>
        <taxon>Neoptera</taxon>
        <taxon>Endopterygota</taxon>
        <taxon>Hymenoptera</taxon>
        <taxon>Apocrita</taxon>
        <taxon>Ichneumonoidea</taxon>
        <taxon>Braconidae</taxon>
        <taxon>Euphorinae</taxon>
        <taxon>Microctonus</taxon>
    </lineage>
</organism>
<evidence type="ECO:0000256" key="4">
    <source>
        <dbReference type="ARBA" id="ARBA00022679"/>
    </source>
</evidence>
<dbReference type="InterPro" id="IPR011009">
    <property type="entry name" value="Kinase-like_dom_sf"/>
</dbReference>
<comment type="caution">
    <text evidence="14">The sequence shown here is derived from an EMBL/GenBank/DDBJ whole genome shotgun (WGS) entry which is preliminary data.</text>
</comment>
<evidence type="ECO:0000256" key="5">
    <source>
        <dbReference type="ARBA" id="ARBA00022741"/>
    </source>
</evidence>
<comment type="similarity">
    <text evidence="1">Belongs to the protein kinase superfamily. CMGC Ser/Thr protein kinase family. CDC2/CDKX subfamily.</text>
</comment>
<dbReference type="InterPro" id="IPR008271">
    <property type="entry name" value="Ser/Thr_kinase_AS"/>
</dbReference>
<dbReference type="PANTHER" id="PTHR24056">
    <property type="entry name" value="CELL DIVISION PROTEIN KINASE"/>
    <property type="match status" value="1"/>
</dbReference>
<dbReference type="InterPro" id="IPR017441">
    <property type="entry name" value="Protein_kinase_ATP_BS"/>
</dbReference>
<keyword evidence="3 11" id="KW-0723">Serine/threonine-protein kinase</keyword>
<dbReference type="GO" id="GO:0005524">
    <property type="term" value="F:ATP binding"/>
    <property type="evidence" value="ECO:0007669"/>
    <property type="project" value="UniProtKB-UniRule"/>
</dbReference>
<evidence type="ECO:0000256" key="3">
    <source>
        <dbReference type="ARBA" id="ARBA00022527"/>
    </source>
</evidence>
<comment type="catalytic activity">
    <reaction evidence="9">
        <text>L-seryl-[protein] + ATP = O-phospho-L-seryl-[protein] + ADP + H(+)</text>
        <dbReference type="Rhea" id="RHEA:17989"/>
        <dbReference type="Rhea" id="RHEA-COMP:9863"/>
        <dbReference type="Rhea" id="RHEA-COMP:11604"/>
        <dbReference type="ChEBI" id="CHEBI:15378"/>
        <dbReference type="ChEBI" id="CHEBI:29999"/>
        <dbReference type="ChEBI" id="CHEBI:30616"/>
        <dbReference type="ChEBI" id="CHEBI:83421"/>
        <dbReference type="ChEBI" id="CHEBI:456216"/>
        <dbReference type="EC" id="2.7.11.22"/>
    </reaction>
</comment>
<dbReference type="SMART" id="SM00220">
    <property type="entry name" value="S_TKc"/>
    <property type="match status" value="1"/>
</dbReference>
<dbReference type="FunFam" id="1.10.510.10:FF:000624">
    <property type="entry name" value="Mitogen-activated protein kinase"/>
    <property type="match status" value="1"/>
</dbReference>
<sequence length="463" mass="53178">MDKYENIEVVGEGSYGIVMKCRHRETGQIVAIKKFLETEEDVHVRKMAFREIRMLKKLRHDNLVNMIEVFRKKRRFYLVFEYLDHTVLDELEATPDGLGSNIARRYIFQVLRGLNFCHNNHIMHRDVKPENVLVSHNGVIKLCDFGFARFVSGPNDTCTGYVATRWYRAPELLIGDSKYGKPVDVWALGCLYAEMVTGDPLFPGESDVDQLYEITKVLGRLCGKHQAIINKTNIFPTRNSRKIININQDMNVNNSQIIRPLRALFPMWTTSAIDFLSQCLKMDPDTRPSCANLLQHPLFIQDGFAEKFRIELQANINKESTQNPLIQKRIIENKRHHTINTAETPRTYESAGKWRLHLIKELGSFHSKQDQEESNINSNQTINQKSDVSAISRRQKTSQQTLCVGSVPIIPPNTMTYIRRLDQKGISLSNSKGFILPALPLRGNKSKKDSKTLNYISPSIMRS</sequence>
<dbReference type="PROSITE" id="PS50011">
    <property type="entry name" value="PROTEIN_KINASE_DOM"/>
    <property type="match status" value="1"/>
</dbReference>
<keyword evidence="7 10" id="KW-0067">ATP-binding</keyword>